<proteinExistence type="predicted"/>
<protein>
    <recommendedName>
        <fullName evidence="3">F-box domain-containing protein</fullName>
    </recommendedName>
</protein>
<dbReference type="InParanoid" id="K1VN12"/>
<evidence type="ECO:0000313" key="2">
    <source>
        <dbReference type="Proteomes" id="UP000006757"/>
    </source>
</evidence>
<dbReference type="EMBL" id="AMBO01000302">
    <property type="protein sequence ID" value="EKD02041.1"/>
    <property type="molecule type" value="Genomic_DNA"/>
</dbReference>
<evidence type="ECO:0000313" key="1">
    <source>
        <dbReference type="EMBL" id="EKD02041.1"/>
    </source>
</evidence>
<comment type="caution">
    <text evidence="1">The sequence shown here is derived from an EMBL/GenBank/DDBJ whole genome shotgun (WGS) entry which is preliminary data.</text>
</comment>
<dbReference type="HOGENOM" id="CLU_074425_0_0_1"/>
<reference evidence="1 2" key="1">
    <citation type="journal article" date="2012" name="Eukaryot. Cell">
        <title>Genome sequence of the Trichosporon asahii environmental strain CBS 8904.</title>
        <authorList>
            <person name="Yang R.Y."/>
            <person name="Li H.T."/>
            <person name="Zhu H."/>
            <person name="Zhou G.P."/>
            <person name="Wang M."/>
            <person name="Wang L."/>
        </authorList>
    </citation>
    <scope>NUCLEOTIDE SEQUENCE [LARGE SCALE GENOMIC DNA]</scope>
    <source>
        <strain evidence="1 2">CBS 8904</strain>
    </source>
</reference>
<gene>
    <name evidence="1" type="ORF">A1Q2_03741</name>
</gene>
<accession>K1VN12</accession>
<name>K1VN12_TRIAC</name>
<dbReference type="AlphaFoldDB" id="K1VN12"/>
<sequence length="309" mass="35251">MPQVTVDAKFFPHIIDEIFAQASRSTLLALRINREWRKRAERMLAYHVRVTETVTDSESLPRKTPIVQSSDGDMLGVIKVGSPDSAAPVFLSSTVVIDLHVPNFDKKVAPILTHCLTPKIGRVVLFFKDDALHGRDGFYSRYRLNRIPGPKQLVLHLRSHGRADASYFLDIRDSFGELGGMTLILHPREPTRWNFGPHSLEYKVESQLSFLADFVVFAYVKNVPVTVVNLACRKLEGLDEQVYSYEDVKNTLLERITRAKQGYTSYPVGSVYTPVRFLSLDEYRAEVGEELFQIDTNEGRLWPPHLLYQ</sequence>
<evidence type="ECO:0008006" key="3">
    <source>
        <dbReference type="Google" id="ProtNLM"/>
    </source>
</evidence>
<organism evidence="1 2">
    <name type="scientific">Trichosporon asahii var. asahii (strain CBS 8904)</name>
    <name type="common">Yeast</name>
    <dbReference type="NCBI Taxonomy" id="1220162"/>
    <lineage>
        <taxon>Eukaryota</taxon>
        <taxon>Fungi</taxon>
        <taxon>Dikarya</taxon>
        <taxon>Basidiomycota</taxon>
        <taxon>Agaricomycotina</taxon>
        <taxon>Tremellomycetes</taxon>
        <taxon>Trichosporonales</taxon>
        <taxon>Trichosporonaceae</taxon>
        <taxon>Trichosporon</taxon>
    </lineage>
</organism>
<dbReference type="Proteomes" id="UP000006757">
    <property type="component" value="Unassembled WGS sequence"/>
</dbReference>
<keyword evidence="2" id="KW-1185">Reference proteome</keyword>